<accession>A0A8S2PBH9</accession>
<organism evidence="3 4">
    <name type="scientific">Didymodactylos carnosus</name>
    <dbReference type="NCBI Taxonomy" id="1234261"/>
    <lineage>
        <taxon>Eukaryota</taxon>
        <taxon>Metazoa</taxon>
        <taxon>Spiralia</taxon>
        <taxon>Gnathifera</taxon>
        <taxon>Rotifera</taxon>
        <taxon>Eurotatoria</taxon>
        <taxon>Bdelloidea</taxon>
        <taxon>Philodinida</taxon>
        <taxon>Philodinidae</taxon>
        <taxon>Didymodactylos</taxon>
    </lineage>
</organism>
<dbReference type="EMBL" id="CAJNOK010015720">
    <property type="protein sequence ID" value="CAF1230935.1"/>
    <property type="molecule type" value="Genomic_DNA"/>
</dbReference>
<evidence type="ECO:0000313" key="4">
    <source>
        <dbReference type="Proteomes" id="UP000682733"/>
    </source>
</evidence>
<feature type="chain" id="PRO_5036273757" description="Cellulase" evidence="1">
    <location>
        <begin position="22"/>
        <end position="359"/>
    </location>
</feature>
<name>A0A8S2PBH9_9BILA</name>
<reference evidence="3" key="1">
    <citation type="submission" date="2021-02" db="EMBL/GenBank/DDBJ databases">
        <authorList>
            <person name="Nowell W R."/>
        </authorList>
    </citation>
    <scope>NUCLEOTIDE SEQUENCE</scope>
</reference>
<gene>
    <name evidence="2" type="ORF">OVA965_LOCUS25374</name>
    <name evidence="3" type="ORF">TMI583_LOCUS26101</name>
</gene>
<comment type="caution">
    <text evidence="3">The sequence shown here is derived from an EMBL/GenBank/DDBJ whole genome shotgun (WGS) entry which is preliminary data.</text>
</comment>
<evidence type="ECO:0000313" key="3">
    <source>
        <dbReference type="EMBL" id="CAF4038899.1"/>
    </source>
</evidence>
<evidence type="ECO:0008006" key="5">
    <source>
        <dbReference type="Google" id="ProtNLM"/>
    </source>
</evidence>
<evidence type="ECO:0000256" key="1">
    <source>
        <dbReference type="SAM" id="SignalP"/>
    </source>
</evidence>
<protein>
    <recommendedName>
        <fullName evidence="5">Cellulase</fullName>
    </recommendedName>
</protein>
<dbReference type="AlphaFoldDB" id="A0A8S2PBH9"/>
<sequence>MKSSDFHPVSCSLLLAALTLGQPLISPVPSTYQLYNDSLLMGVWYNRISATAAAADGANGVNQQWEQGTSTVWYIELQRFDCDDVTAAVYANRPSLLSNGENIFNWGFSKQTVDGGFNNCSNCTTPMQGTGDAFHSTSMFVEAVARCLILMWQSPNFVTYESYFNQVVPKLIRAASWLLVPSVLTIGIKNDMPYTHRRYILAAALAETALLTNDSSLQQQFYSQAATFAQNGLSLQDPSGFNPEKGGYDSSYNAYGLYQACNYLVVCPNVSLRQELANMLSNSFAWQLTRMNPNGSANLTGNTRVTADNNTDEVARSGYDKDYDYKSTIYAFELGSVLLQNQTLHNEAQLVAIYKGYSH</sequence>
<evidence type="ECO:0000313" key="2">
    <source>
        <dbReference type="EMBL" id="CAF1230935.1"/>
    </source>
</evidence>
<dbReference type="EMBL" id="CAJOBA010037263">
    <property type="protein sequence ID" value="CAF4038899.1"/>
    <property type="molecule type" value="Genomic_DNA"/>
</dbReference>
<dbReference type="Proteomes" id="UP000682733">
    <property type="component" value="Unassembled WGS sequence"/>
</dbReference>
<feature type="signal peptide" evidence="1">
    <location>
        <begin position="1"/>
        <end position="21"/>
    </location>
</feature>
<proteinExistence type="predicted"/>
<keyword evidence="1" id="KW-0732">Signal</keyword>
<dbReference type="Proteomes" id="UP000677228">
    <property type="component" value="Unassembled WGS sequence"/>
</dbReference>